<accession>A0ABZ2GWP2</accession>
<sequence length="97" mass="10701">MTRIYEWCLLLLIVSLLGMCSFNVVQTKRLATAQEKAQVATKDSRSHEAAVDGLLKLEKKKNEDRPVVEAALDANAGWAAEPVPAAVVDLMRDPKRP</sequence>
<name>A0ABZ2GWP2_9CAUD</name>
<evidence type="ECO:0000313" key="1">
    <source>
        <dbReference type="EMBL" id="WWO60269.1"/>
    </source>
</evidence>
<organism evidence="1 2">
    <name type="scientific">Xanthomonas phage SB3</name>
    <dbReference type="NCBI Taxonomy" id="3117472"/>
    <lineage>
        <taxon>Viruses</taxon>
        <taxon>Duplodnaviria</taxon>
        <taxon>Heunggongvirae</taxon>
        <taxon>Uroviricota</taxon>
        <taxon>Caudoviricetes</taxon>
        <taxon>Autographivirales</taxon>
        <taxon>Autonotataviridae</taxon>
        <taxon>Euvesivirus</taxon>
        <taxon>Euvesivirus SB3</taxon>
    </lineage>
</organism>
<protein>
    <submittedName>
        <fullName evidence="1">Uncharacterized protein</fullName>
    </submittedName>
</protein>
<evidence type="ECO:0000313" key="2">
    <source>
        <dbReference type="Proteomes" id="UP001386178"/>
    </source>
</evidence>
<proteinExistence type="predicted"/>
<keyword evidence="2" id="KW-1185">Reference proteome</keyword>
<reference evidence="1 2" key="1">
    <citation type="submission" date="2024-01" db="EMBL/GenBank/DDBJ databases">
        <title>Novel lytic viruses for Xanthomonas sp. and Stenotrophomonas maltophilia.</title>
        <authorList>
            <person name="Petrzik K."/>
            <person name="Brazdova S."/>
            <person name="Sovova L."/>
            <person name="Neoralova M."/>
        </authorList>
    </citation>
    <scope>NUCLEOTIDE SEQUENCE [LARGE SCALE GENOMIC DNA]</scope>
</reference>
<dbReference type="EMBL" id="PP079414">
    <property type="protein sequence ID" value="WWO60269.1"/>
    <property type="molecule type" value="Genomic_DNA"/>
</dbReference>
<dbReference type="Proteomes" id="UP001386178">
    <property type="component" value="Segment"/>
</dbReference>